<keyword evidence="2" id="KW-1185">Reference proteome</keyword>
<reference evidence="1" key="2">
    <citation type="submission" date="2014-03" db="EMBL/GenBank/DDBJ databases">
        <authorList>
            <person name="Urmite Genomes"/>
        </authorList>
    </citation>
    <scope>NUCLEOTIDE SEQUENCE</scope>
    <source>
        <strain evidence="1">DSM 44829</strain>
    </source>
</reference>
<dbReference type="AlphaFoldDB" id="W9AJ62"/>
<reference evidence="1" key="1">
    <citation type="submission" date="2014-03" db="EMBL/GenBank/DDBJ databases">
        <title>Draft Genome Sequence of Mycobacterium cosmeticum DSM 44829.</title>
        <authorList>
            <person name="Croce O."/>
            <person name="Robert C."/>
            <person name="Raoult D."/>
            <person name="Drancourt M."/>
        </authorList>
    </citation>
    <scope>NUCLEOTIDE SEQUENCE [LARGE SCALE GENOMIC DNA]</scope>
    <source>
        <strain evidence="1">DSM 44829</strain>
    </source>
</reference>
<organism evidence="1 2">
    <name type="scientific">Mycolicibacterium cosmeticum</name>
    <dbReference type="NCBI Taxonomy" id="258533"/>
    <lineage>
        <taxon>Bacteria</taxon>
        <taxon>Bacillati</taxon>
        <taxon>Actinomycetota</taxon>
        <taxon>Actinomycetes</taxon>
        <taxon>Mycobacteriales</taxon>
        <taxon>Mycobacteriaceae</taxon>
        <taxon>Mycolicibacterium</taxon>
    </lineage>
</organism>
<evidence type="ECO:0000313" key="1">
    <source>
        <dbReference type="EMBL" id="CDO05498.1"/>
    </source>
</evidence>
<comment type="caution">
    <text evidence="1">The sequence shown here is derived from an EMBL/GenBank/DDBJ whole genome shotgun (WGS) entry which is preliminary data.</text>
</comment>
<accession>W9AJ62</accession>
<name>W9AJ62_MYCCO</name>
<proteinExistence type="predicted"/>
<protein>
    <submittedName>
        <fullName evidence="1">Uncharacterized protein</fullName>
    </submittedName>
</protein>
<dbReference type="EMBL" id="CCBB010000001">
    <property type="protein sequence ID" value="CDO05498.1"/>
    <property type="molecule type" value="Genomic_DNA"/>
</dbReference>
<sequence>MGGMNPFGAVELAGKAGLAYLRRSRVAVTVNEDYDTFSANVDESGVRSFFFPVDTPEQLTQLSGNPDRLIYTKPHRWVVKNNGYVLGSTAFEFAVQSLNATVALIGGKPVVYEGIEETRGIAVVPPPAGGPTTGSFLSVSLDEESIDCRGGDNPGAPSIPFRYEIRQGETAIFRVIAHSTHPRAWFLRLVFVVNGKKVQYDVRRENDEDFVTLPVYYDGITASYRWERDHWEQVETYRRHRP</sequence>
<gene>
    <name evidence="1" type="ORF">BN977_00272</name>
</gene>
<dbReference type="Proteomes" id="UP000028870">
    <property type="component" value="Unassembled WGS sequence"/>
</dbReference>
<evidence type="ECO:0000313" key="2">
    <source>
        <dbReference type="Proteomes" id="UP000028870"/>
    </source>
</evidence>